<dbReference type="RefSeq" id="WP_144773371.1">
    <property type="nucleotide sequence ID" value="NZ_JALXSZ010000009.1"/>
</dbReference>
<comment type="caution">
    <text evidence="1">The sequence shown here is derived from an EMBL/GenBank/DDBJ whole genome shotgun (WGS) entry which is preliminary data.</text>
</comment>
<evidence type="ECO:0000313" key="2">
    <source>
        <dbReference type="Proteomes" id="UP000336646"/>
    </source>
</evidence>
<accession>A0A6C1TW01</accession>
<evidence type="ECO:0008006" key="3">
    <source>
        <dbReference type="Google" id="ProtNLM"/>
    </source>
</evidence>
<name>A0A6C1TW01_9CORY</name>
<dbReference type="Proteomes" id="UP000336646">
    <property type="component" value="Unassembled WGS sequence"/>
</dbReference>
<protein>
    <recommendedName>
        <fullName evidence="3">Abi family protein</fullName>
    </recommendedName>
</protein>
<dbReference type="OrthoDB" id="3418622at2"/>
<reference evidence="1 2" key="1">
    <citation type="submission" date="2018-12" db="EMBL/GenBank/DDBJ databases">
        <title>Corynebacterium sanguinis sp. nov., a clinically-associated and environmental corynebacterium.</title>
        <authorList>
            <person name="Gonzales-Siles L."/>
            <person name="Jaen-Luchoro D."/>
            <person name="Cardew S."/>
            <person name="Inganas E."/>
            <person name="Ohlen M."/>
            <person name="Jensie-Markopolous S."/>
            <person name="Pinyeiro-Iglesias B."/>
            <person name="Molin K."/>
            <person name="Skovbjerg S."/>
            <person name="Svensson-Stadler L."/>
            <person name="Funke G."/>
            <person name="Moore E.R.B."/>
        </authorList>
    </citation>
    <scope>NUCLEOTIDE SEQUENCE [LARGE SCALE GENOMIC DNA]</scope>
    <source>
        <strain evidence="1 2">58734</strain>
    </source>
</reference>
<organism evidence="1 2">
    <name type="scientific">Corynebacterium sanguinis</name>
    <dbReference type="NCBI Taxonomy" id="2594913"/>
    <lineage>
        <taxon>Bacteria</taxon>
        <taxon>Bacillati</taxon>
        <taxon>Actinomycetota</taxon>
        <taxon>Actinomycetes</taxon>
        <taxon>Mycobacteriales</taxon>
        <taxon>Corynebacteriaceae</taxon>
        <taxon>Corynebacterium</taxon>
    </lineage>
</organism>
<sequence>MDPFMLHTENDVIKAQRAYMWNAAVASRYLTRTGFVEVGLRNILDGSLTHITGSDHWWEDCYTEFSPHCQKSINKTLSHKVFEGDYPRDRFVAKSEFGLWTSLLHKNNATNFHQLANHAFEAKRGEVYHCMNSVRLLRNRAAHHVCLLGDDHQANLQKIDVALEYIDLDLRRFVGQADDLQKLLNSYGAFLAGNCHH</sequence>
<gene>
    <name evidence="1" type="ORF">EKI59_08155</name>
</gene>
<dbReference type="AlphaFoldDB" id="A0A6C1TW01"/>
<evidence type="ECO:0000313" key="1">
    <source>
        <dbReference type="EMBL" id="TVS27812.1"/>
    </source>
</evidence>
<dbReference type="EMBL" id="RXIR01000017">
    <property type="protein sequence ID" value="TVS27812.1"/>
    <property type="molecule type" value="Genomic_DNA"/>
</dbReference>
<proteinExistence type="predicted"/>